<dbReference type="SMART" id="SM00343">
    <property type="entry name" value="ZnF_C2HC"/>
    <property type="match status" value="1"/>
</dbReference>
<dbReference type="EMBL" id="CABFOC020000091">
    <property type="protein sequence ID" value="CAH0058658.1"/>
    <property type="molecule type" value="Genomic_DNA"/>
</dbReference>
<dbReference type="AlphaFoldDB" id="A0A9P0ET85"/>
<protein>
    <recommendedName>
        <fullName evidence="3">CCHC-type domain-containing protein</fullName>
    </recommendedName>
</protein>
<dbReference type="OrthoDB" id="4638484at2759"/>
<evidence type="ECO:0000256" key="1">
    <source>
        <dbReference type="PROSITE-ProRule" id="PRU00047"/>
    </source>
</evidence>
<dbReference type="InterPro" id="IPR036875">
    <property type="entry name" value="Znf_CCHC_sf"/>
</dbReference>
<reference evidence="4 5" key="2">
    <citation type="submission" date="2021-10" db="EMBL/GenBank/DDBJ databases">
        <authorList>
            <person name="Piombo E."/>
        </authorList>
    </citation>
    <scope>NUCLEOTIDE SEQUENCE [LARGE SCALE GENOMIC DNA]</scope>
</reference>
<evidence type="ECO:0000313" key="4">
    <source>
        <dbReference type="EMBL" id="CAH0058658.1"/>
    </source>
</evidence>
<name>A0A9P0ET85_9HYPO</name>
<keyword evidence="1" id="KW-0479">Metal-binding</keyword>
<feature type="compositionally biased region" description="Low complexity" evidence="2">
    <location>
        <begin position="336"/>
        <end position="386"/>
    </location>
</feature>
<dbReference type="GO" id="GO:0003676">
    <property type="term" value="F:nucleic acid binding"/>
    <property type="evidence" value="ECO:0007669"/>
    <property type="project" value="InterPro"/>
</dbReference>
<keyword evidence="5" id="KW-1185">Reference proteome</keyword>
<keyword evidence="1" id="KW-0862">Zinc</keyword>
<dbReference type="InterPro" id="IPR001878">
    <property type="entry name" value="Znf_CCHC"/>
</dbReference>
<dbReference type="PROSITE" id="PS50158">
    <property type="entry name" value="ZF_CCHC"/>
    <property type="match status" value="1"/>
</dbReference>
<feature type="domain" description="CCHC-type" evidence="3">
    <location>
        <begin position="232"/>
        <end position="245"/>
    </location>
</feature>
<feature type="compositionally biased region" description="Basic residues" evidence="2">
    <location>
        <begin position="318"/>
        <end position="327"/>
    </location>
</feature>
<organism evidence="4 5">
    <name type="scientific">Clonostachys solani</name>
    <dbReference type="NCBI Taxonomy" id="160281"/>
    <lineage>
        <taxon>Eukaryota</taxon>
        <taxon>Fungi</taxon>
        <taxon>Dikarya</taxon>
        <taxon>Ascomycota</taxon>
        <taxon>Pezizomycotina</taxon>
        <taxon>Sordariomycetes</taxon>
        <taxon>Hypocreomycetidae</taxon>
        <taxon>Hypocreales</taxon>
        <taxon>Bionectriaceae</taxon>
        <taxon>Clonostachys</taxon>
    </lineage>
</organism>
<sequence length="501" mass="55740">MSPSVLSKYPQLELLIDKYDGKLPSKFAIDLGQVLSEVVLGMSSQNTTTGSENPSKEPYTVKLDQISLQLCVKWEADRTKLTLLGRDLTPLKKAGYPYEQICKIEMRGNMAHLTVRSEPALSKIRADIQELTRILGISVICEEIPKDYHITILGTQAVKFQGAGTARLEQLRNWSIDNNTTIILAKRSQNQVIWKLHSLDDAVRFCRDGFVSIDGKRYTPKPHDMRQDPLLCFRCGQPGHWESKCNNPFKCAYCSKGHGYVGCKKEGPAKCPQCNRAHPAWAPDCPNPETQAMFKRCKEVVAPRWAIINGLSDGMNMKRSKKSNSKAKIHEAVTNSTRETQETTTSSRTRTGTSSTADDASSVVSEVSTWPSSVSDISSSRASTPTSTPPSSFPMMHPIFDLKRKCTGSETPESSAPCLQMRQPKRLRSHKTFGAMEHAKVPLGRKYRRGSELPTMPTPDTSSPKSTRESPMEPESVQTPPTASKRRPGRPPGSKNKKRLY</sequence>
<reference evidence="5" key="1">
    <citation type="submission" date="2019-06" db="EMBL/GenBank/DDBJ databases">
        <authorList>
            <person name="Broberg M."/>
        </authorList>
    </citation>
    <scope>NUCLEOTIDE SEQUENCE [LARGE SCALE GENOMIC DNA]</scope>
</reference>
<dbReference type="SUPFAM" id="SSF57756">
    <property type="entry name" value="Retrovirus zinc finger-like domains"/>
    <property type="match status" value="1"/>
</dbReference>
<keyword evidence="1" id="KW-0863">Zinc-finger</keyword>
<evidence type="ECO:0000259" key="3">
    <source>
        <dbReference type="PROSITE" id="PS50158"/>
    </source>
</evidence>
<feature type="region of interest" description="Disordered" evidence="2">
    <location>
        <begin position="316"/>
        <end position="501"/>
    </location>
</feature>
<evidence type="ECO:0000313" key="5">
    <source>
        <dbReference type="Proteomes" id="UP000775872"/>
    </source>
</evidence>
<dbReference type="Proteomes" id="UP000775872">
    <property type="component" value="Unassembled WGS sequence"/>
</dbReference>
<evidence type="ECO:0000256" key="2">
    <source>
        <dbReference type="SAM" id="MobiDB-lite"/>
    </source>
</evidence>
<gene>
    <name evidence="4" type="ORF">CSOL1703_00007680</name>
</gene>
<comment type="caution">
    <text evidence="4">The sequence shown here is derived from an EMBL/GenBank/DDBJ whole genome shotgun (WGS) entry which is preliminary data.</text>
</comment>
<proteinExistence type="predicted"/>
<feature type="compositionally biased region" description="Basic residues" evidence="2">
    <location>
        <begin position="484"/>
        <end position="501"/>
    </location>
</feature>
<accession>A0A9P0ET85</accession>
<dbReference type="GO" id="GO:0008270">
    <property type="term" value="F:zinc ion binding"/>
    <property type="evidence" value="ECO:0007669"/>
    <property type="project" value="UniProtKB-KW"/>
</dbReference>